<keyword evidence="1" id="KW-0812">Transmembrane</keyword>
<name>A0ABR1VTC5_9PEZI</name>
<evidence type="ECO:0000256" key="1">
    <source>
        <dbReference type="SAM" id="Phobius"/>
    </source>
</evidence>
<feature type="transmembrane region" description="Helical" evidence="1">
    <location>
        <begin position="34"/>
        <end position="59"/>
    </location>
</feature>
<evidence type="ECO:0000313" key="2">
    <source>
        <dbReference type="EMBL" id="KAK8073129.1"/>
    </source>
</evidence>
<proteinExistence type="predicted"/>
<sequence>MVGGKGAAAAVASTVTETAPAAVAFSALSRDFFIILAPALADFNFNFFLFLGILAEVDLEAQRLGVELHHYLLPLLNGALPLLHLGLALGHDVPVVPCRVYQGRRRELPIFWRREGSGQREGGLSKSLDCSAWSIRTSAAISRYEYASVPGGVVAFVVIFVRRIGFVGGLVAARLVQDIFERTESPRRHADDVMERTDPASDDRPEIRDDALLAALLSRRSALGFMSRRGDEGEATTSILVFRCAFEESRLFADYLAE</sequence>
<protein>
    <submittedName>
        <fullName evidence="2">Uncharacterized protein</fullName>
    </submittedName>
</protein>
<keyword evidence="3" id="KW-1185">Reference proteome</keyword>
<organism evidence="2 3">
    <name type="scientific">Apiospora saccharicola</name>
    <dbReference type="NCBI Taxonomy" id="335842"/>
    <lineage>
        <taxon>Eukaryota</taxon>
        <taxon>Fungi</taxon>
        <taxon>Dikarya</taxon>
        <taxon>Ascomycota</taxon>
        <taxon>Pezizomycotina</taxon>
        <taxon>Sordariomycetes</taxon>
        <taxon>Xylariomycetidae</taxon>
        <taxon>Amphisphaeriales</taxon>
        <taxon>Apiosporaceae</taxon>
        <taxon>Apiospora</taxon>
    </lineage>
</organism>
<reference evidence="2 3" key="1">
    <citation type="submission" date="2023-01" db="EMBL/GenBank/DDBJ databases">
        <title>Analysis of 21 Apiospora genomes using comparative genomics revels a genus with tremendous synthesis potential of carbohydrate active enzymes and secondary metabolites.</title>
        <authorList>
            <person name="Sorensen T."/>
        </authorList>
    </citation>
    <scope>NUCLEOTIDE SEQUENCE [LARGE SCALE GENOMIC DNA]</scope>
    <source>
        <strain evidence="2 3">CBS 83171</strain>
    </source>
</reference>
<accession>A0ABR1VTC5</accession>
<feature type="transmembrane region" description="Helical" evidence="1">
    <location>
        <begin position="153"/>
        <end position="176"/>
    </location>
</feature>
<evidence type="ECO:0000313" key="3">
    <source>
        <dbReference type="Proteomes" id="UP001446871"/>
    </source>
</evidence>
<comment type="caution">
    <text evidence="2">The sequence shown here is derived from an EMBL/GenBank/DDBJ whole genome shotgun (WGS) entry which is preliminary data.</text>
</comment>
<gene>
    <name evidence="2" type="ORF">PG996_006477</name>
</gene>
<keyword evidence="1" id="KW-0472">Membrane</keyword>
<dbReference type="Proteomes" id="UP001446871">
    <property type="component" value="Unassembled WGS sequence"/>
</dbReference>
<dbReference type="EMBL" id="JAQQWM010000003">
    <property type="protein sequence ID" value="KAK8073129.1"/>
    <property type="molecule type" value="Genomic_DNA"/>
</dbReference>
<keyword evidence="1" id="KW-1133">Transmembrane helix</keyword>